<dbReference type="Proteomes" id="UP001147746">
    <property type="component" value="Unassembled WGS sequence"/>
</dbReference>
<dbReference type="InterPro" id="IPR036291">
    <property type="entry name" value="NAD(P)-bd_dom_sf"/>
</dbReference>
<evidence type="ECO:0000313" key="2">
    <source>
        <dbReference type="Proteomes" id="UP001147746"/>
    </source>
</evidence>
<protein>
    <submittedName>
        <fullName evidence="1">Alcohol dehydrogenase superfamily zinc-type</fullName>
    </submittedName>
</protein>
<dbReference type="OrthoDB" id="48317at2759"/>
<organism evidence="1 2">
    <name type="scientific">Penicillium atrosanguineum</name>
    <dbReference type="NCBI Taxonomy" id="1132637"/>
    <lineage>
        <taxon>Eukaryota</taxon>
        <taxon>Fungi</taxon>
        <taxon>Dikarya</taxon>
        <taxon>Ascomycota</taxon>
        <taxon>Pezizomycotina</taxon>
        <taxon>Eurotiomycetes</taxon>
        <taxon>Eurotiomycetidae</taxon>
        <taxon>Eurotiales</taxon>
        <taxon>Aspergillaceae</taxon>
        <taxon>Penicillium</taxon>
    </lineage>
</organism>
<sequence length="174" mass="19379">MCESPPLENVPFSGKTLAVYAAGIHIISISGAHNLDLCKRCGAAEVFNHKDPLLVDKIVRAVRKVGSDFSEIFDAMATLEKYAHDIAIFAADLPANVNAGMIFTVDDVVTVVWKEYVEPTLRSGKLQCPLLPFVVGKVLEHIQIALEKSKAGSEFVLWHVYNFEDKEDESWKRY</sequence>
<evidence type="ECO:0000313" key="1">
    <source>
        <dbReference type="EMBL" id="KAJ5311486.1"/>
    </source>
</evidence>
<proteinExistence type="predicted"/>
<reference evidence="1" key="1">
    <citation type="submission" date="2022-12" db="EMBL/GenBank/DDBJ databases">
        <authorList>
            <person name="Petersen C."/>
        </authorList>
    </citation>
    <scope>NUCLEOTIDE SEQUENCE</scope>
    <source>
        <strain evidence="1">IBT 21472</strain>
    </source>
</reference>
<name>A0A9W9U2Y1_9EURO</name>
<accession>A0A9W9U2Y1</accession>
<dbReference type="AlphaFoldDB" id="A0A9W9U2Y1"/>
<gene>
    <name evidence="1" type="ORF">N7476_007346</name>
</gene>
<comment type="caution">
    <text evidence="1">The sequence shown here is derived from an EMBL/GenBank/DDBJ whole genome shotgun (WGS) entry which is preliminary data.</text>
</comment>
<dbReference type="Gene3D" id="3.40.50.720">
    <property type="entry name" value="NAD(P)-binding Rossmann-like Domain"/>
    <property type="match status" value="1"/>
</dbReference>
<dbReference type="EMBL" id="JAPZBO010000007">
    <property type="protein sequence ID" value="KAJ5311486.1"/>
    <property type="molecule type" value="Genomic_DNA"/>
</dbReference>
<keyword evidence="2" id="KW-1185">Reference proteome</keyword>
<reference evidence="1" key="2">
    <citation type="journal article" date="2023" name="IMA Fungus">
        <title>Comparative genomic study of the Penicillium genus elucidates a diverse pangenome and 15 lateral gene transfer events.</title>
        <authorList>
            <person name="Petersen C."/>
            <person name="Sorensen T."/>
            <person name="Nielsen M.R."/>
            <person name="Sondergaard T.E."/>
            <person name="Sorensen J.L."/>
            <person name="Fitzpatrick D.A."/>
            <person name="Frisvad J.C."/>
            <person name="Nielsen K.L."/>
        </authorList>
    </citation>
    <scope>NUCLEOTIDE SEQUENCE</scope>
    <source>
        <strain evidence="1">IBT 21472</strain>
    </source>
</reference>
<dbReference type="SUPFAM" id="SSF51735">
    <property type="entry name" value="NAD(P)-binding Rossmann-fold domains"/>
    <property type="match status" value="1"/>
</dbReference>